<proteinExistence type="predicted"/>
<sequence>MVLEHKIELPSDRTLETITTGDDLRRSLGSAEQLVFGKDRGFPLRKIVRSKPNGVDGMKDRSSSRDRNNISFDLVFTRPLFSFVCSDEKESVEFLSHCSLKRPPFFGV</sequence>
<accession>A0A396ZA29</accession>
<protein>
    <submittedName>
        <fullName evidence="1">Uncharacterized protein</fullName>
    </submittedName>
</protein>
<organism evidence="1 2">
    <name type="scientific">Leptospira stimsonii</name>
    <dbReference type="NCBI Taxonomy" id="2202203"/>
    <lineage>
        <taxon>Bacteria</taxon>
        <taxon>Pseudomonadati</taxon>
        <taxon>Spirochaetota</taxon>
        <taxon>Spirochaetia</taxon>
        <taxon>Leptospirales</taxon>
        <taxon>Leptospiraceae</taxon>
        <taxon>Leptospira</taxon>
    </lineage>
</organism>
<dbReference type="EMBL" id="QHCT01000003">
    <property type="protein sequence ID" value="RHX90010.1"/>
    <property type="molecule type" value="Genomic_DNA"/>
</dbReference>
<comment type="caution">
    <text evidence="1">The sequence shown here is derived from an EMBL/GenBank/DDBJ whole genome shotgun (WGS) entry which is preliminary data.</text>
</comment>
<name>A0A396ZA29_9LEPT</name>
<evidence type="ECO:0000313" key="1">
    <source>
        <dbReference type="EMBL" id="RHX90010.1"/>
    </source>
</evidence>
<dbReference type="AlphaFoldDB" id="A0A396ZA29"/>
<evidence type="ECO:0000313" key="2">
    <source>
        <dbReference type="Proteomes" id="UP000265798"/>
    </source>
</evidence>
<reference evidence="2" key="1">
    <citation type="submission" date="2018-05" db="EMBL/GenBank/DDBJ databases">
        <title>Leptospira yasudae sp. nov. and Leptospira stimsonii sp. nov., two pathogenic species of the genus Leptospira isolated from environmental sources.</title>
        <authorList>
            <person name="Casanovas-Massana A."/>
            <person name="Hamond C."/>
            <person name="Santos L.A."/>
            <person name="Hacker K.P."/>
            <person name="Balassiano I."/>
            <person name="Medeiros M.A."/>
            <person name="Reis M.G."/>
            <person name="Ko A.I."/>
            <person name="Wunder E.A."/>
        </authorList>
    </citation>
    <scope>NUCLEOTIDE SEQUENCE [LARGE SCALE GENOMIC DNA]</scope>
    <source>
        <strain evidence="2">Yale</strain>
    </source>
</reference>
<dbReference type="Proteomes" id="UP000265798">
    <property type="component" value="Unassembled WGS sequence"/>
</dbReference>
<gene>
    <name evidence="1" type="ORF">DLM75_13805</name>
</gene>